<gene>
    <name evidence="6 8" type="primary">azoR</name>
    <name evidence="8" type="ORF">MBLL_00902</name>
    <name evidence="9" type="ORF">OICFNHDK_1446</name>
</gene>
<reference evidence="9" key="3">
    <citation type="submission" date="2021-08" db="EMBL/GenBank/DDBJ databases">
        <authorList>
            <person name="Tani A."/>
            <person name="Ola A."/>
            <person name="Ogura Y."/>
            <person name="Katsura K."/>
            <person name="Hayashi T."/>
        </authorList>
    </citation>
    <scope>NUCLEOTIDE SEQUENCE</scope>
    <source>
        <strain evidence="9">DSM 21893</strain>
    </source>
</reference>
<dbReference type="HAMAP" id="MF_01216">
    <property type="entry name" value="Azoreductase_type1"/>
    <property type="match status" value="1"/>
</dbReference>
<dbReference type="EMBL" id="BPQF01000008">
    <property type="protein sequence ID" value="GJD38994.1"/>
    <property type="molecule type" value="Genomic_DNA"/>
</dbReference>
<dbReference type="PANTHER" id="PTHR43741">
    <property type="entry name" value="FMN-DEPENDENT NADH-AZOREDUCTASE 1"/>
    <property type="match status" value="1"/>
</dbReference>
<dbReference type="Pfam" id="PF02525">
    <property type="entry name" value="Flavodoxin_2"/>
    <property type="match status" value="1"/>
</dbReference>
<dbReference type="InterPro" id="IPR050104">
    <property type="entry name" value="FMN-dep_NADH:Q_OxRdtase_AzoR1"/>
</dbReference>
<evidence type="ECO:0000256" key="1">
    <source>
        <dbReference type="ARBA" id="ARBA00022630"/>
    </source>
</evidence>
<dbReference type="InterPro" id="IPR023048">
    <property type="entry name" value="NADH:quinone_OxRdtase_FMN_depd"/>
</dbReference>
<keyword evidence="4 6" id="KW-0520">NAD</keyword>
<evidence type="ECO:0000313" key="10">
    <source>
        <dbReference type="Proteomes" id="UP001055307"/>
    </source>
</evidence>
<accession>A0A679JKB2</accession>
<sequence>MPHLLYVEASPRKERSASIEVARAFLDAWGETHPEGTVDVLDVWTTPLPDFDGEALAGKYAALAGDVLSPAQEEAWVAIRALAARFQAADLILFAVPMWNYTIPYKLKHLFDLVSQKDLLFTFDERGQNGMLEAKAVVVNARGVAIGEDFPAEIYDHQSTYMATWLRMVGITDVHQIAVEKGLMGADLDRESREQARAEAGALARTL</sequence>
<evidence type="ECO:0000256" key="4">
    <source>
        <dbReference type="ARBA" id="ARBA00023027"/>
    </source>
</evidence>
<comment type="function">
    <text evidence="6">Quinone reductase that provides resistance to thiol-specific stress caused by electrophilic quinones.</text>
</comment>
<evidence type="ECO:0000256" key="5">
    <source>
        <dbReference type="ARBA" id="ARBA00048542"/>
    </source>
</evidence>
<dbReference type="InterPro" id="IPR003680">
    <property type="entry name" value="Flavodoxin_fold"/>
</dbReference>
<dbReference type="AlphaFoldDB" id="A0A679JKB2"/>
<evidence type="ECO:0000313" key="9">
    <source>
        <dbReference type="EMBL" id="GJD38994.1"/>
    </source>
</evidence>
<dbReference type="GO" id="GO:0016652">
    <property type="term" value="F:oxidoreductase activity, acting on NAD(P)H as acceptor"/>
    <property type="evidence" value="ECO:0007669"/>
    <property type="project" value="UniProtKB-UniRule"/>
</dbReference>
<comment type="caution">
    <text evidence="6">Lacks conserved residue(s) required for the propagation of feature annotation.</text>
</comment>
<evidence type="ECO:0000313" key="8">
    <source>
        <dbReference type="EMBL" id="CAA2137948.1"/>
    </source>
</evidence>
<protein>
    <recommendedName>
        <fullName evidence="6">FMN dependent NADH:quinone oxidoreductase</fullName>
        <ecNumber evidence="6">1.6.5.-</ecNumber>
    </recommendedName>
    <alternativeName>
        <fullName evidence="6">Azo-dye reductase</fullName>
    </alternativeName>
    <alternativeName>
        <fullName evidence="6">FMN-dependent NADH-azo compound oxidoreductase</fullName>
    </alternativeName>
    <alternativeName>
        <fullName evidence="6">FMN-dependent NADH-azoreductase</fullName>
        <ecNumber evidence="6">1.7.1.17</ecNumber>
    </alternativeName>
</protein>
<comment type="catalytic activity">
    <reaction evidence="6">
        <text>2 a quinone + NADH + H(+) = 2 a 1,4-benzosemiquinone + NAD(+)</text>
        <dbReference type="Rhea" id="RHEA:65952"/>
        <dbReference type="ChEBI" id="CHEBI:15378"/>
        <dbReference type="ChEBI" id="CHEBI:57540"/>
        <dbReference type="ChEBI" id="CHEBI:57945"/>
        <dbReference type="ChEBI" id="CHEBI:132124"/>
        <dbReference type="ChEBI" id="CHEBI:134225"/>
    </reaction>
</comment>
<organism evidence="8">
    <name type="scientific">Methylobacterium bullatum</name>
    <dbReference type="NCBI Taxonomy" id="570505"/>
    <lineage>
        <taxon>Bacteria</taxon>
        <taxon>Pseudomonadati</taxon>
        <taxon>Pseudomonadota</taxon>
        <taxon>Alphaproteobacteria</taxon>
        <taxon>Hyphomicrobiales</taxon>
        <taxon>Methylobacteriaceae</taxon>
        <taxon>Methylobacterium</taxon>
    </lineage>
</organism>
<dbReference type="RefSeq" id="WP_056148566.1">
    <property type="nucleotide sequence ID" value="NZ_BPQF01000008.1"/>
</dbReference>
<dbReference type="GO" id="GO:0009055">
    <property type="term" value="F:electron transfer activity"/>
    <property type="evidence" value="ECO:0007669"/>
    <property type="project" value="UniProtKB-UniRule"/>
</dbReference>
<evidence type="ECO:0000259" key="7">
    <source>
        <dbReference type="Pfam" id="PF02525"/>
    </source>
</evidence>
<keyword evidence="2 6" id="KW-0288">FMN</keyword>
<comment type="catalytic activity">
    <reaction evidence="5">
        <text>N,N-dimethyl-1,4-phenylenediamine + anthranilate + 2 NAD(+) = 2-(4-dimethylaminophenyl)diazenylbenzoate + 2 NADH + 2 H(+)</text>
        <dbReference type="Rhea" id="RHEA:55872"/>
        <dbReference type="ChEBI" id="CHEBI:15378"/>
        <dbReference type="ChEBI" id="CHEBI:15783"/>
        <dbReference type="ChEBI" id="CHEBI:16567"/>
        <dbReference type="ChEBI" id="CHEBI:57540"/>
        <dbReference type="ChEBI" id="CHEBI:57945"/>
        <dbReference type="ChEBI" id="CHEBI:71579"/>
        <dbReference type="EC" id="1.7.1.17"/>
    </reaction>
    <physiologicalReaction direction="right-to-left" evidence="5">
        <dbReference type="Rhea" id="RHEA:55874"/>
    </physiologicalReaction>
</comment>
<dbReference type="Gene3D" id="3.40.50.360">
    <property type="match status" value="1"/>
</dbReference>
<comment type="subunit">
    <text evidence="6">Homodimer.</text>
</comment>
<reference evidence="9" key="1">
    <citation type="journal article" date="2016" name="Front. Microbiol.">
        <title>Genome Sequence of the Piezophilic, Mesophilic Sulfate-Reducing Bacterium Desulfovibrio indicus J2T.</title>
        <authorList>
            <person name="Cao J."/>
            <person name="Maignien L."/>
            <person name="Shao Z."/>
            <person name="Alain K."/>
            <person name="Jebbar M."/>
        </authorList>
    </citation>
    <scope>NUCLEOTIDE SEQUENCE</scope>
    <source>
        <strain evidence="9">DSM 21893</strain>
    </source>
</reference>
<dbReference type="PANTHER" id="PTHR43741:SF4">
    <property type="entry name" value="FMN-DEPENDENT NADH:QUINONE OXIDOREDUCTASE"/>
    <property type="match status" value="1"/>
</dbReference>
<dbReference type="Proteomes" id="UP001055307">
    <property type="component" value="Unassembled WGS sequence"/>
</dbReference>
<evidence type="ECO:0000256" key="2">
    <source>
        <dbReference type="ARBA" id="ARBA00022643"/>
    </source>
</evidence>
<comment type="function">
    <text evidence="6">Also exhibits azoreductase activity. Catalyzes the reductive cleavage of the azo bond in aromatic azo compounds to the corresponding amines.</text>
</comment>
<evidence type="ECO:0000256" key="6">
    <source>
        <dbReference type="HAMAP-Rule" id="MF_01216"/>
    </source>
</evidence>
<dbReference type="SUPFAM" id="SSF52218">
    <property type="entry name" value="Flavoproteins"/>
    <property type="match status" value="1"/>
</dbReference>
<dbReference type="EC" id="1.6.5.-" evidence="6"/>
<keyword evidence="1 6" id="KW-0285">Flavoprotein</keyword>
<comment type="similarity">
    <text evidence="6">Belongs to the azoreductase type 1 family.</text>
</comment>
<dbReference type="EMBL" id="LR743510">
    <property type="protein sequence ID" value="CAA2137948.1"/>
    <property type="molecule type" value="Genomic_DNA"/>
</dbReference>
<reference evidence="8" key="2">
    <citation type="submission" date="2019-12" db="EMBL/GenBank/DDBJ databases">
        <authorList>
            <person name="Cremers G."/>
        </authorList>
    </citation>
    <scope>NUCLEOTIDE SEQUENCE</scope>
    <source>
        <strain evidence="8">Mbul2</strain>
        <plasmid evidence="8">1</plasmid>
    </source>
</reference>
<keyword evidence="10" id="KW-1185">Reference proteome</keyword>
<feature type="domain" description="Flavodoxin-like fold" evidence="7">
    <location>
        <begin position="3"/>
        <end position="202"/>
    </location>
</feature>
<comment type="cofactor">
    <cofactor evidence="6">
        <name>FMN</name>
        <dbReference type="ChEBI" id="CHEBI:58210"/>
    </cofactor>
    <text evidence="6">Binds 1 FMN per subunit.</text>
</comment>
<evidence type="ECO:0000256" key="3">
    <source>
        <dbReference type="ARBA" id="ARBA00023002"/>
    </source>
</evidence>
<geneLocation type="plasmid" evidence="8">
    <name>1</name>
</geneLocation>
<feature type="binding site" evidence="6">
    <location>
        <position position="10"/>
    </location>
    <ligand>
        <name>FMN</name>
        <dbReference type="ChEBI" id="CHEBI:58210"/>
    </ligand>
</feature>
<name>A0A679JKB2_9HYPH</name>
<feature type="binding site" evidence="6">
    <location>
        <begin position="16"/>
        <end position="18"/>
    </location>
    <ligand>
        <name>FMN</name>
        <dbReference type="ChEBI" id="CHEBI:58210"/>
    </ligand>
</feature>
<dbReference type="GO" id="GO:0010181">
    <property type="term" value="F:FMN binding"/>
    <property type="evidence" value="ECO:0007669"/>
    <property type="project" value="UniProtKB-UniRule"/>
</dbReference>
<keyword evidence="8" id="KW-0614">Plasmid</keyword>
<dbReference type="InterPro" id="IPR029039">
    <property type="entry name" value="Flavoprotein-like_sf"/>
</dbReference>
<proteinExistence type="inferred from homology"/>
<keyword evidence="3 6" id="KW-0560">Oxidoreductase</keyword>
<dbReference type="GO" id="GO:0016655">
    <property type="term" value="F:oxidoreductase activity, acting on NAD(P)H, quinone or similar compound as acceptor"/>
    <property type="evidence" value="ECO:0007669"/>
    <property type="project" value="InterPro"/>
</dbReference>
<dbReference type="EC" id="1.7.1.17" evidence="6"/>